<sequence length="469" mass="53190">MNPDETFQNKKRNLGILPLLARIFRCWKTFTQYLSVSVTVMKDGYGAEEQAEISRQDLYEEYVNSYRDGCTKARLCCDARLLERAAQYLLKEPEPGETFTVFPFYQAVGERSEALNTDGRKHLCAFIKATEFLETLCANLFLHPWKKEFKTLKTFTGPFVYRLLPVLRSSTIQSILASIGYQPHTNTPQSEFRLCEDADPDRAIMVGFELLLARAQCYRLLERLDRDQLGPQEGLELLQTTVGPLKPEEPTDKKTTTEQKEEKRKKEEADQKEVALYSDTRLAINPQPRPHHCSEDQSIMEMQKNYPDLAFRGRPLVQDPHENNIRSSSKTVHTHSHTYKDSIKVAEFSKRDSIKSFKAVPTTNTQKNDGSKADEVLDDNSLGIGCKDRYSCGTAVPSNTTSCNFSNADENRVDTKSSNPFLLITLRAGSKAEQDLKPGKFQTTAGTQTTSSAQPESFSLSMEDERKDL</sequence>
<organism evidence="4 5">
    <name type="scientific">Echeneis naucrates</name>
    <name type="common">Live sharksucker</name>
    <dbReference type="NCBI Taxonomy" id="173247"/>
    <lineage>
        <taxon>Eukaryota</taxon>
        <taxon>Metazoa</taxon>
        <taxon>Chordata</taxon>
        <taxon>Craniata</taxon>
        <taxon>Vertebrata</taxon>
        <taxon>Euteleostomi</taxon>
        <taxon>Actinopterygii</taxon>
        <taxon>Neopterygii</taxon>
        <taxon>Teleostei</taxon>
        <taxon>Neoteleostei</taxon>
        <taxon>Acanthomorphata</taxon>
        <taxon>Carangaria</taxon>
        <taxon>Carangiformes</taxon>
        <taxon>Echeneidae</taxon>
        <taxon>Echeneis</taxon>
    </lineage>
</organism>
<dbReference type="SUPFAM" id="SSF143503">
    <property type="entry name" value="PUG domain-like"/>
    <property type="match status" value="1"/>
</dbReference>
<gene>
    <name evidence="4" type="primary">LOC115055151</name>
</gene>
<keyword evidence="5" id="KW-1185">Reference proteome</keyword>
<protein>
    <recommendedName>
        <fullName evidence="3">Spermatogenesis-associated protein 2 PUB-like domain-containing protein</fullName>
    </recommendedName>
</protein>
<feature type="region of interest" description="Disordered" evidence="2">
    <location>
        <begin position="239"/>
        <end position="273"/>
    </location>
</feature>
<evidence type="ECO:0000313" key="5">
    <source>
        <dbReference type="Proteomes" id="UP000472264"/>
    </source>
</evidence>
<evidence type="ECO:0000256" key="2">
    <source>
        <dbReference type="SAM" id="MobiDB-lite"/>
    </source>
</evidence>
<dbReference type="Ensembl" id="ENSENLT00000013185.1">
    <property type="protein sequence ID" value="ENSENLP00000012668.1"/>
    <property type="gene ID" value="ENSENLG00000006028.1"/>
</dbReference>
<dbReference type="Proteomes" id="UP000472264">
    <property type="component" value="Chromosome 15"/>
</dbReference>
<name>A0A665TZQ4_ECHNA</name>
<reference evidence="4" key="3">
    <citation type="submission" date="2025-09" db="UniProtKB">
        <authorList>
            <consortium name="Ensembl"/>
        </authorList>
    </citation>
    <scope>IDENTIFICATION</scope>
</reference>
<comment type="similarity">
    <text evidence="1">Belongs to the SPATA2 family.</text>
</comment>
<feature type="compositionally biased region" description="Low complexity" evidence="2">
    <location>
        <begin position="442"/>
        <end position="454"/>
    </location>
</feature>
<dbReference type="PANTHER" id="PTHR15326">
    <property type="entry name" value="SPERMATOGENESIS-ASSOCIATED PROTEIN 2/TAMOZHENNIC"/>
    <property type="match status" value="1"/>
</dbReference>
<dbReference type="PANTHER" id="PTHR15326:SF9">
    <property type="entry name" value="SPERMATOGENESIS-ASSOCIATED PROTEIN 2"/>
    <property type="match status" value="1"/>
</dbReference>
<dbReference type="OMA" id="LLPDKPH"/>
<evidence type="ECO:0000259" key="3">
    <source>
        <dbReference type="Pfam" id="PF21388"/>
    </source>
</evidence>
<accession>A0A665TZQ4</accession>
<reference evidence="4" key="2">
    <citation type="submission" date="2025-08" db="UniProtKB">
        <authorList>
            <consortium name="Ensembl"/>
        </authorList>
    </citation>
    <scope>IDENTIFICATION</scope>
</reference>
<dbReference type="InterPro" id="IPR036339">
    <property type="entry name" value="PUB-like_dom_sf"/>
</dbReference>
<evidence type="ECO:0000256" key="1">
    <source>
        <dbReference type="ARBA" id="ARBA00038142"/>
    </source>
</evidence>
<dbReference type="Gene3D" id="1.20.58.2190">
    <property type="match status" value="1"/>
</dbReference>
<dbReference type="AlphaFoldDB" id="A0A665TZQ4"/>
<dbReference type="InterPro" id="IPR048839">
    <property type="entry name" value="SPATA2_PUB-like"/>
</dbReference>
<dbReference type="FunCoup" id="A0A665TZQ4">
    <property type="interactions" value="1"/>
</dbReference>
<reference evidence="4" key="1">
    <citation type="submission" date="2021-04" db="EMBL/GenBank/DDBJ databases">
        <authorList>
            <consortium name="Wellcome Sanger Institute Data Sharing"/>
        </authorList>
    </citation>
    <scope>NUCLEOTIDE SEQUENCE [LARGE SCALE GENOMIC DNA]</scope>
</reference>
<dbReference type="Pfam" id="PF21388">
    <property type="entry name" value="SPATA2_PUB-like"/>
    <property type="match status" value="1"/>
</dbReference>
<proteinExistence type="inferred from homology"/>
<dbReference type="InParanoid" id="A0A665TZQ4"/>
<feature type="region of interest" description="Disordered" evidence="2">
    <location>
        <begin position="434"/>
        <end position="469"/>
    </location>
</feature>
<dbReference type="GO" id="GO:0005737">
    <property type="term" value="C:cytoplasm"/>
    <property type="evidence" value="ECO:0007669"/>
    <property type="project" value="TreeGrafter"/>
</dbReference>
<evidence type="ECO:0000313" key="4">
    <source>
        <dbReference type="Ensembl" id="ENSENLP00000012668.1"/>
    </source>
</evidence>
<feature type="compositionally biased region" description="Basic and acidic residues" evidence="2">
    <location>
        <begin position="246"/>
        <end position="273"/>
    </location>
</feature>
<feature type="domain" description="Spermatogenesis-associated protein 2 PUB-like" evidence="3">
    <location>
        <begin position="70"/>
        <end position="222"/>
    </location>
</feature>